<dbReference type="Pfam" id="PF21581">
    <property type="entry name" value="SCD"/>
    <property type="match status" value="1"/>
</dbReference>
<protein>
    <recommendedName>
        <fullName evidence="2">Cohesin subunit SA</fullName>
    </recommendedName>
    <alternativeName>
        <fullName evidence="2">SCC3 homolog</fullName>
    </alternativeName>
    <alternativeName>
        <fullName evidence="2">Stromal antigen</fullName>
    </alternativeName>
</protein>
<dbReference type="RefSeq" id="XP_018102639.1">
    <property type="nucleotide sequence ID" value="XM_018247150.2"/>
</dbReference>
<dbReference type="GeneID" id="108708444"/>
<dbReference type="OrthoDB" id="498590at2759"/>
<dbReference type="GO" id="GO:0007062">
    <property type="term" value="P:sister chromatid cohesion"/>
    <property type="evidence" value="ECO:0000318"/>
    <property type="project" value="GO_Central"/>
</dbReference>
<feature type="domain" description="SCD" evidence="5">
    <location>
        <begin position="271"/>
        <end position="356"/>
    </location>
</feature>
<dbReference type="CTD" id="108708444"/>
<dbReference type="GO" id="GO:0000775">
    <property type="term" value="C:chromosome, centromeric region"/>
    <property type="evidence" value="ECO:0007669"/>
    <property type="project" value="UniProtKB-SubCell"/>
</dbReference>
<evidence type="ECO:0000256" key="4">
    <source>
        <dbReference type="SAM" id="MobiDB-lite"/>
    </source>
</evidence>
<evidence type="ECO:0000313" key="7">
    <source>
        <dbReference type="RefSeq" id="XP_018102639.1"/>
    </source>
</evidence>
<keyword evidence="6" id="KW-1185">Reference proteome</keyword>
<dbReference type="InterPro" id="IPR056396">
    <property type="entry name" value="HEAT_SCC3-SA"/>
</dbReference>
<keyword evidence="3" id="KW-0175">Coiled coil</keyword>
<dbReference type="SUPFAM" id="SSF48371">
    <property type="entry name" value="ARM repeat"/>
    <property type="match status" value="1"/>
</dbReference>
<reference evidence="7" key="1">
    <citation type="submission" date="2025-08" db="UniProtKB">
        <authorList>
            <consortium name="RefSeq"/>
        </authorList>
    </citation>
    <scope>IDENTIFICATION</scope>
    <source>
        <strain evidence="7">J_2021</strain>
        <tissue evidence="7">Erythrocytes</tissue>
    </source>
</reference>
<comment type="subcellular location">
    <subcellularLocation>
        <location evidence="2">Nucleus</location>
    </subcellularLocation>
    <subcellularLocation>
        <location evidence="2">Chromosome</location>
    </subcellularLocation>
    <subcellularLocation>
        <location evidence="2">Chromosome</location>
        <location evidence="2">Centromere</location>
    </subcellularLocation>
</comment>
<keyword evidence="2" id="KW-0539">Nucleus</keyword>
<keyword evidence="2" id="KW-0159">Chromosome partition</keyword>
<evidence type="ECO:0000256" key="2">
    <source>
        <dbReference type="RuleBase" id="RU369063"/>
    </source>
</evidence>
<dbReference type="Pfam" id="PF24571">
    <property type="entry name" value="HEAT_SCC3-SA"/>
    <property type="match status" value="1"/>
</dbReference>
<dbReference type="InterPro" id="IPR039662">
    <property type="entry name" value="Cohesin_Scc3/SA"/>
</dbReference>
<organism evidence="6 7">
    <name type="scientific">Xenopus laevis</name>
    <name type="common">African clawed frog</name>
    <dbReference type="NCBI Taxonomy" id="8355"/>
    <lineage>
        <taxon>Eukaryota</taxon>
        <taxon>Metazoa</taxon>
        <taxon>Chordata</taxon>
        <taxon>Craniata</taxon>
        <taxon>Vertebrata</taxon>
        <taxon>Euteleostomi</taxon>
        <taxon>Amphibia</taxon>
        <taxon>Batrachia</taxon>
        <taxon>Anura</taxon>
        <taxon>Pipoidea</taxon>
        <taxon>Pipidae</taxon>
        <taxon>Xenopodinae</taxon>
        <taxon>Xenopus</taxon>
        <taxon>Xenopus</taxon>
    </lineage>
</organism>
<evidence type="ECO:0000256" key="3">
    <source>
        <dbReference type="SAM" id="Coils"/>
    </source>
</evidence>
<dbReference type="InterPro" id="IPR013721">
    <property type="entry name" value="STAG"/>
</dbReference>
<feature type="coiled-coil region" evidence="3">
    <location>
        <begin position="235"/>
        <end position="262"/>
    </location>
</feature>
<dbReference type="AlphaFoldDB" id="A0A8J0UG44"/>
<dbReference type="PANTHER" id="PTHR11199">
    <property type="entry name" value="STROMAL ANTIGEN"/>
    <property type="match status" value="1"/>
</dbReference>
<sequence length="1149" mass="132577">MKAKKIRRQSENQSRKSSGRRSRDSGIINGDRAEAVTLFEVICIGKGAIQSVVSDWVEVYQEDRDAALLDLLNFYIQCSGCQGVVTAEMFQNQGDQDIVQRLTEEFDEETGLQFKKFMAFPWILTITWPNNMENGDYPLSKAGTFWKKFRANICELTSVLVQKCQYNAIYDGYLLDTVISLLLGLSDSCIRAFRHTSTLSALKLHTALVRIILNLETSIHNLQRLYNVEQKRFTLKKASYRMEQIEKKRNEIEQKHVEITNMIDAIFKGTIVQRYRDVVPDIRALCIEELGIWMKMYPQVYLNDSCLKYIGWMLYDKVPDVRMKSLLSLQGLYERKDFVAKMDLFNTRFKDRIISMTLDRDHDVSLQAMKLLMFMSQNCEDLLTKEDCDYVYQCVYTAYRPLATAAGEFLYKRHLNQKEGEESRGTIHNAQAQQLKILLTFFSENKLHEHLTYLVDSLWDCNSRLLKDWQCMSSVLLQATQDREDALNAIQQRLLIELLLASVRQAVEVHPPVGRGTVRKWVINRGDIARPTTATGSFKMLSAKEKKVQLEDHIKITEHFAQTLPLLLAKYLTDQRNVANLLQILQYFKFEVYSTKGLDKELEALLNELKHVALTHSDPEVLEACSKAYISLGKEDLEHHVSVGLAKREMIEQLVDTFSQMLHDLLQEEEEPLSSEGVHQMSCVLRKLAAFHNAHDPTEWNLYEKTSQLLQYDVENCCFSVQLLVPAFQCMYYALLWNVVAVMEDILSKEDPVLFREHVATFWQLCKHYLNHIDGSVQEQAFMSMCDILLLLSQHRNGIYCCMDSALQSELFSFVQHHVFQSDDVKHKGVNGKEKDKTVNSEGLHKRRNLLAAYCKLIANNIVEMAAASEIYKQYMKTYNDFGDIIKETLSRTRQTDKIESTRTLILCLEQLFQKHREAFGSATLTSPSFFNIKEMARRFSLTFGMDQAKCRESVVMIHKQGIEFVFREPALEDNLPPPNLPFLIPISEFSGKLLKADKRLVYGYLQRFANERMLLCEGTEWNPLVVYSHSLLDNVDEESSFTSSNYSRDLKTSSPTKRKPIAVRRVIPEEPKMYYPVQRRKRHLLHGENVDDEISLCSSLSHSLQRSVKRLSSHGDADEGKEDVEVDEVLVSKEIILHTESESQDSTG</sequence>
<comment type="similarity">
    <text evidence="1 2">Belongs to the SCC3 family.</text>
</comment>
<dbReference type="GO" id="GO:0007059">
    <property type="term" value="P:chromosome segregation"/>
    <property type="evidence" value="ECO:0007669"/>
    <property type="project" value="UniProtKB-KW"/>
</dbReference>
<dbReference type="PANTHER" id="PTHR11199:SF2">
    <property type="entry name" value="COHESIN SUBUNIT SA"/>
    <property type="match status" value="1"/>
</dbReference>
<dbReference type="GO" id="GO:0003682">
    <property type="term" value="F:chromatin binding"/>
    <property type="evidence" value="ECO:0000318"/>
    <property type="project" value="GO_Central"/>
</dbReference>
<dbReference type="InterPro" id="IPR016024">
    <property type="entry name" value="ARM-type_fold"/>
</dbReference>
<evidence type="ECO:0000313" key="6">
    <source>
        <dbReference type="Proteomes" id="UP000186698"/>
    </source>
</evidence>
<proteinExistence type="inferred from homology"/>
<dbReference type="PROSITE" id="PS51425">
    <property type="entry name" value="SCD"/>
    <property type="match status" value="1"/>
</dbReference>
<dbReference type="GO" id="GO:0005634">
    <property type="term" value="C:nucleus"/>
    <property type="evidence" value="ECO:0000318"/>
    <property type="project" value="GO_Central"/>
</dbReference>
<evidence type="ECO:0000259" key="5">
    <source>
        <dbReference type="PROSITE" id="PS51425"/>
    </source>
</evidence>
<dbReference type="Proteomes" id="UP000186698">
    <property type="component" value="Chromosome 2L"/>
</dbReference>
<dbReference type="Pfam" id="PF08514">
    <property type="entry name" value="STAG"/>
    <property type="match status" value="1"/>
</dbReference>
<name>A0A8J0UG44_XENLA</name>
<accession>A0A8J0UG44</accession>
<dbReference type="GO" id="GO:0051301">
    <property type="term" value="P:cell division"/>
    <property type="evidence" value="ECO:0007669"/>
    <property type="project" value="UniProtKB-UniRule"/>
</dbReference>
<dbReference type="GO" id="GO:0000785">
    <property type="term" value="C:chromatin"/>
    <property type="evidence" value="ECO:0000318"/>
    <property type="project" value="GO_Central"/>
</dbReference>
<comment type="function">
    <text evidence="2">Component of cohesin complex, a complex required for the cohesion of sister chromatids after DNA replication. The cohesin complex apparently forms a large proteinaceous ring within which sister chromatids can be trapped. At anaphase, the complex is cleaved and dissociates from chromatin, allowing sister chromatids to segregate.</text>
</comment>
<dbReference type="GO" id="GO:0008278">
    <property type="term" value="C:cohesin complex"/>
    <property type="evidence" value="ECO:0000318"/>
    <property type="project" value="GO_Central"/>
</dbReference>
<comment type="subunit">
    <text evidence="2">Part of the cohesin complex which is composed of a heterodimer between a SMC1 protein (SMC1A or SMC1B) and SMC3, which are attached via their hinge domain, and RAD21 which link them at their heads, and one STAG protein.</text>
</comment>
<keyword evidence="2" id="KW-0158">Chromosome</keyword>
<dbReference type="InterPro" id="IPR020839">
    <property type="entry name" value="SCD"/>
</dbReference>
<gene>
    <name evidence="7" type="primary">LOC108708444</name>
</gene>
<feature type="region of interest" description="Disordered" evidence="4">
    <location>
        <begin position="1"/>
        <end position="26"/>
    </location>
</feature>
<dbReference type="KEGG" id="xla:108708444"/>
<keyword evidence="2" id="KW-0131">Cell cycle</keyword>
<keyword evidence="2" id="KW-0132">Cell division</keyword>
<evidence type="ECO:0000256" key="1">
    <source>
        <dbReference type="ARBA" id="ARBA00005486"/>
    </source>
</evidence>